<evidence type="ECO:0000259" key="1">
    <source>
        <dbReference type="Pfam" id="PF13304"/>
    </source>
</evidence>
<feature type="domain" description="ATPase AAA-type core" evidence="1">
    <location>
        <begin position="41"/>
        <end position="82"/>
    </location>
</feature>
<dbReference type="GO" id="GO:0005524">
    <property type="term" value="F:ATP binding"/>
    <property type="evidence" value="ECO:0007669"/>
    <property type="project" value="InterPro"/>
</dbReference>
<dbReference type="GO" id="GO:0016887">
    <property type="term" value="F:ATP hydrolysis activity"/>
    <property type="evidence" value="ECO:0007669"/>
    <property type="project" value="InterPro"/>
</dbReference>
<dbReference type="InterPro" id="IPR003959">
    <property type="entry name" value="ATPase_AAA_core"/>
</dbReference>
<dbReference type="InterPro" id="IPR027417">
    <property type="entry name" value="P-loop_NTPase"/>
</dbReference>
<gene>
    <name evidence="2" type="ORF">C0Z18_30605</name>
</gene>
<dbReference type="SUPFAM" id="SSF52540">
    <property type="entry name" value="P-loop containing nucleoside triphosphate hydrolases"/>
    <property type="match status" value="1"/>
</dbReference>
<dbReference type="Proteomes" id="UP000235616">
    <property type="component" value="Unassembled WGS sequence"/>
</dbReference>
<protein>
    <recommendedName>
        <fullName evidence="1">ATPase AAA-type core domain-containing protein</fullName>
    </recommendedName>
</protein>
<evidence type="ECO:0000313" key="3">
    <source>
        <dbReference type="Proteomes" id="UP000235616"/>
    </source>
</evidence>
<dbReference type="EMBL" id="PNYA01000042">
    <property type="protein sequence ID" value="PMS14602.1"/>
    <property type="molecule type" value="Genomic_DNA"/>
</dbReference>
<dbReference type="Pfam" id="PF13304">
    <property type="entry name" value="AAA_21"/>
    <property type="match status" value="1"/>
</dbReference>
<evidence type="ECO:0000313" key="2">
    <source>
        <dbReference type="EMBL" id="PMS14602.1"/>
    </source>
</evidence>
<keyword evidence="3" id="KW-1185">Reference proteome</keyword>
<reference evidence="2 3" key="1">
    <citation type="submission" date="2018-01" db="EMBL/GenBank/DDBJ databases">
        <title>Whole genome analyses suggest that Burkholderia sensu lato contains two further novel genera in the rhizoxinica-symbiotica group Mycetohabitans gen. nov., and Trinickia gen. nov.: implications for the evolution of diazotrophy and nodulation in the Burkholderiaceae.</title>
        <authorList>
            <person name="Estrada-de los Santos P."/>
            <person name="Palmer M."/>
            <person name="Chavez-Ramirez B."/>
            <person name="Beukes C."/>
            <person name="Steenkamp E.T."/>
            <person name="Hirsch A.M."/>
            <person name="Manyaka P."/>
            <person name="Maluk M."/>
            <person name="Lafos M."/>
            <person name="Crook M."/>
            <person name="Gross E."/>
            <person name="Simon M.F."/>
            <person name="Bueno dos Reis Junior F."/>
            <person name="Poole P.S."/>
            <person name="Venter S.N."/>
            <person name="James E.K."/>
        </authorList>
    </citation>
    <scope>NUCLEOTIDE SEQUENCE [LARGE SCALE GENOMIC DNA]</scope>
    <source>
        <strain evidence="2 3">GIMN1.004</strain>
    </source>
</reference>
<proteinExistence type="predicted"/>
<accession>A0A2N7VBR3</accession>
<comment type="caution">
    <text evidence="2">The sequence shown here is derived from an EMBL/GenBank/DDBJ whole genome shotgun (WGS) entry which is preliminary data.</text>
</comment>
<dbReference type="RefSeq" id="WP_158244334.1">
    <property type="nucleotide sequence ID" value="NZ_PNYA01000042.1"/>
</dbReference>
<organism evidence="2 3">
    <name type="scientific">Trinickia dabaoshanensis</name>
    <dbReference type="NCBI Taxonomy" id="564714"/>
    <lineage>
        <taxon>Bacteria</taxon>
        <taxon>Pseudomonadati</taxon>
        <taxon>Pseudomonadota</taxon>
        <taxon>Betaproteobacteria</taxon>
        <taxon>Burkholderiales</taxon>
        <taxon>Burkholderiaceae</taxon>
        <taxon>Trinickia</taxon>
    </lineage>
</organism>
<dbReference type="Gene3D" id="3.40.50.300">
    <property type="entry name" value="P-loop containing nucleotide triphosphate hydrolases"/>
    <property type="match status" value="1"/>
</dbReference>
<dbReference type="OrthoDB" id="7596665at2"/>
<sequence length="121" mass="13658">ANDIESVRIKEIQHQNDMTRIGTAALWKATAAPRRRYFNSLLMVLNEPEASLHPDLMPALGRLIRQAARSTQIWVISHSSRLAAALDEDAQCNHLELEKTFSETALAGQGLLDRPAWRWVD</sequence>
<dbReference type="AlphaFoldDB" id="A0A2N7VBR3"/>
<name>A0A2N7VBR3_9BURK</name>
<feature type="non-terminal residue" evidence="2">
    <location>
        <position position="1"/>
    </location>
</feature>